<reference evidence="1 2" key="1">
    <citation type="journal article" date="2008" name="Biol. Direct">
        <title>Complete genome sequence of the extremely acidophilic methanotroph isolate V4, Methylacidiphilum infernorum, a representative of the bacterial phylum Verrucomicrobia.</title>
        <authorList>
            <person name="Hou S."/>
            <person name="Makarova K.S."/>
            <person name="Saw J.H."/>
            <person name="Senin P."/>
            <person name="Ly B.V."/>
            <person name="Zhou Z."/>
            <person name="Ren Y."/>
            <person name="Wang J."/>
            <person name="Galperin M.Y."/>
            <person name="Omelchenko M.V."/>
            <person name="Wolf Y.I."/>
            <person name="Yutin N."/>
            <person name="Koonin E.V."/>
            <person name="Stott M.B."/>
            <person name="Mountain B.W."/>
            <person name="Crowe M.A."/>
            <person name="Smirnova A.V."/>
            <person name="Dunfield P.F."/>
            <person name="Feng L."/>
            <person name="Wang L."/>
            <person name="Alam M."/>
        </authorList>
    </citation>
    <scope>NUCLEOTIDE SEQUENCE [LARGE SCALE GENOMIC DNA]</scope>
    <source>
        <strain evidence="2">Isolate V4</strain>
    </source>
</reference>
<name>B3DW24_METI4</name>
<proteinExistence type="predicted"/>
<accession>B3DW24</accession>
<protein>
    <submittedName>
        <fullName evidence="1">Uncharacterized protein</fullName>
    </submittedName>
</protein>
<dbReference type="KEGG" id="min:Minf_1473"/>
<gene>
    <name evidence="1" type="ordered locus">Minf_1473</name>
</gene>
<dbReference type="STRING" id="481448.Minf_1473"/>
<sequence length="53" mass="6200">MKGYLLEFSPLLNYPWPTKKNCFGHYSLNENIPDFRLLGPSKRGFLLSGKRRV</sequence>
<evidence type="ECO:0000313" key="2">
    <source>
        <dbReference type="Proteomes" id="UP000009149"/>
    </source>
</evidence>
<dbReference type="EMBL" id="CP000975">
    <property type="protein sequence ID" value="ACD83527.1"/>
    <property type="molecule type" value="Genomic_DNA"/>
</dbReference>
<evidence type="ECO:0000313" key="1">
    <source>
        <dbReference type="EMBL" id="ACD83527.1"/>
    </source>
</evidence>
<dbReference type="Proteomes" id="UP000009149">
    <property type="component" value="Chromosome"/>
</dbReference>
<organism evidence="1 2">
    <name type="scientific">Methylacidiphilum infernorum (isolate V4)</name>
    <name type="common">Methylokorus infernorum (strain V4)</name>
    <dbReference type="NCBI Taxonomy" id="481448"/>
    <lineage>
        <taxon>Bacteria</taxon>
        <taxon>Pseudomonadati</taxon>
        <taxon>Verrucomicrobiota</taxon>
        <taxon>Methylacidiphilae</taxon>
        <taxon>Methylacidiphilales</taxon>
        <taxon>Methylacidiphilaceae</taxon>
        <taxon>Methylacidiphilum (ex Ratnadevi et al. 2023)</taxon>
    </lineage>
</organism>
<dbReference type="AlphaFoldDB" id="B3DW24"/>
<dbReference type="HOGENOM" id="CLU_3063319_0_0_0"/>